<dbReference type="Pfam" id="PF12146">
    <property type="entry name" value="Hydrolase_4"/>
    <property type="match status" value="1"/>
</dbReference>
<evidence type="ECO:0000313" key="3">
    <source>
        <dbReference type="Proteomes" id="UP000249590"/>
    </source>
</evidence>
<dbReference type="Gene3D" id="3.40.50.1820">
    <property type="entry name" value="alpha/beta hydrolase"/>
    <property type="match status" value="1"/>
</dbReference>
<dbReference type="Proteomes" id="UP000249590">
    <property type="component" value="Unassembled WGS sequence"/>
</dbReference>
<organism evidence="2 3">
    <name type="scientific">Acuticoccus sediminis</name>
    <dbReference type="NCBI Taxonomy" id="2184697"/>
    <lineage>
        <taxon>Bacteria</taxon>
        <taxon>Pseudomonadati</taxon>
        <taxon>Pseudomonadota</taxon>
        <taxon>Alphaproteobacteria</taxon>
        <taxon>Hyphomicrobiales</taxon>
        <taxon>Amorphaceae</taxon>
        <taxon>Acuticoccus</taxon>
    </lineage>
</organism>
<proteinExistence type="predicted"/>
<dbReference type="InterPro" id="IPR022742">
    <property type="entry name" value="Hydrolase_4"/>
</dbReference>
<sequence length="257" mass="26422">MTVAPHLHAERPAEVVPLDGSAGPMWVHVYRPSETHVGCAVIAHGRNGAAGAPHMTPMIGAALKRGFTVVAPDLCCSAHNASAGDAGDFTMAAHHADLCRVVDFVAAEEPGEPGQARVLVGHSMGAYAAVRIAAEGHRWEPTGVVAVSPVISGAALIAARKAQGGDALAALSRELPGALDEWRTHDVIPGAGNVRIPAAVVVGADDTVTPPADAAKLANALPRCVWRDVLPGEHHCPVGPDYMRSMGTAFDRLLAAA</sequence>
<keyword evidence="3" id="KW-1185">Reference proteome</keyword>
<evidence type="ECO:0000313" key="2">
    <source>
        <dbReference type="EMBL" id="RAI03183.1"/>
    </source>
</evidence>
<accession>A0A8B2NV15</accession>
<protein>
    <recommendedName>
        <fullName evidence="1">Serine aminopeptidase S33 domain-containing protein</fullName>
    </recommendedName>
</protein>
<feature type="domain" description="Serine aminopeptidase S33" evidence="1">
    <location>
        <begin position="38"/>
        <end position="157"/>
    </location>
</feature>
<gene>
    <name evidence="2" type="ORF">DLJ53_01260</name>
</gene>
<dbReference type="RefSeq" id="WP_111341645.1">
    <property type="nucleotide sequence ID" value="NZ_QHHQ01000001.1"/>
</dbReference>
<comment type="caution">
    <text evidence="2">The sequence shown here is derived from an EMBL/GenBank/DDBJ whole genome shotgun (WGS) entry which is preliminary data.</text>
</comment>
<dbReference type="EMBL" id="QHHQ01000001">
    <property type="protein sequence ID" value="RAI03183.1"/>
    <property type="molecule type" value="Genomic_DNA"/>
</dbReference>
<name>A0A8B2NV15_9HYPH</name>
<dbReference type="OrthoDB" id="8438831at2"/>
<dbReference type="AlphaFoldDB" id="A0A8B2NV15"/>
<reference evidence="2 3" key="1">
    <citation type="submission" date="2018-05" db="EMBL/GenBank/DDBJ databases">
        <title>Acuticoccus sediminis sp. nov., isolated from deep-sea sediment of Indian Ocean.</title>
        <authorList>
            <person name="Liu X."/>
            <person name="Lai Q."/>
            <person name="Du Y."/>
            <person name="Sun F."/>
            <person name="Zhang X."/>
            <person name="Wang S."/>
            <person name="Shao Z."/>
        </authorList>
    </citation>
    <scope>NUCLEOTIDE SEQUENCE [LARGE SCALE GENOMIC DNA]</scope>
    <source>
        <strain evidence="2 3">PTG4-2</strain>
    </source>
</reference>
<dbReference type="InterPro" id="IPR029058">
    <property type="entry name" value="AB_hydrolase_fold"/>
</dbReference>
<dbReference type="SUPFAM" id="SSF53474">
    <property type="entry name" value="alpha/beta-Hydrolases"/>
    <property type="match status" value="1"/>
</dbReference>
<evidence type="ECO:0000259" key="1">
    <source>
        <dbReference type="Pfam" id="PF12146"/>
    </source>
</evidence>